<keyword evidence="5 7" id="KW-0975">Bacterial flagellum</keyword>
<evidence type="ECO:0000256" key="4">
    <source>
        <dbReference type="ARBA" id="ARBA00023136"/>
    </source>
</evidence>
<gene>
    <name evidence="8" type="ORF">NG99_11835</name>
</gene>
<comment type="subcellular location">
    <subcellularLocation>
        <location evidence="7">Cell membrane</location>
    </subcellularLocation>
    <subcellularLocation>
        <location evidence="7">Bacterial flagellum basal body</location>
    </subcellularLocation>
</comment>
<comment type="similarity">
    <text evidence="6 7">Belongs to the FliO/MopB family.</text>
</comment>
<evidence type="ECO:0000256" key="6">
    <source>
        <dbReference type="ARBA" id="ARBA00037937"/>
    </source>
</evidence>
<dbReference type="OrthoDB" id="6555756at2"/>
<sequence length="134" mass="14206">MNSQTQTDVQIPAALHDTGTPGSMLFTVSGALVLVLLFIVALAWIARRFGFTAAAARGHKLLAVKSSLAIGQRERVVVVEIDRQWLVLGVSAAGIALLTTLEKKELVETAVPAVDGDFQAMLKNLLGRKAGEPS</sequence>
<feature type="transmembrane region" description="Helical" evidence="7">
    <location>
        <begin position="24"/>
        <end position="45"/>
    </location>
</feature>
<dbReference type="EMBL" id="JRUQ01000037">
    <property type="protein sequence ID" value="KGT93347.1"/>
    <property type="molecule type" value="Genomic_DNA"/>
</dbReference>
<dbReference type="Pfam" id="PF04347">
    <property type="entry name" value="FliO"/>
    <property type="match status" value="1"/>
</dbReference>
<keyword evidence="4 7" id="KW-0472">Membrane</keyword>
<keyword evidence="2 7" id="KW-0812">Transmembrane</keyword>
<keyword evidence="9" id="KW-1185">Reference proteome</keyword>
<dbReference type="PANTHER" id="PTHR38766">
    <property type="entry name" value="FLAGELLAR PROTEIN FLIO"/>
    <property type="match status" value="1"/>
</dbReference>
<dbReference type="InterPro" id="IPR022781">
    <property type="entry name" value="Flagellar_biosynth_FliO"/>
</dbReference>
<evidence type="ECO:0000256" key="5">
    <source>
        <dbReference type="ARBA" id="ARBA00023143"/>
    </source>
</evidence>
<accession>A0A0A3Z2M0</accession>
<evidence type="ECO:0000313" key="8">
    <source>
        <dbReference type="EMBL" id="KGT93347.1"/>
    </source>
</evidence>
<evidence type="ECO:0000256" key="3">
    <source>
        <dbReference type="ARBA" id="ARBA00022989"/>
    </source>
</evidence>
<evidence type="ECO:0000313" key="9">
    <source>
        <dbReference type="Proteomes" id="UP000030351"/>
    </source>
</evidence>
<dbReference type="STRING" id="371042.NG99_11835"/>
<reference evidence="8 9" key="1">
    <citation type="submission" date="2014-10" db="EMBL/GenBank/DDBJ databases">
        <title>Genome sequence of Erwinia typographi M043b.</title>
        <authorList>
            <person name="Chan K.-G."/>
            <person name="Tan W.-S."/>
        </authorList>
    </citation>
    <scope>NUCLEOTIDE SEQUENCE [LARGE SCALE GENOMIC DNA]</scope>
    <source>
        <strain evidence="8 9">M043b</strain>
    </source>
</reference>
<evidence type="ECO:0000256" key="2">
    <source>
        <dbReference type="ARBA" id="ARBA00022692"/>
    </source>
</evidence>
<dbReference type="RefSeq" id="WP_034892662.1">
    <property type="nucleotide sequence ID" value="NZ_JRUQ01000037.1"/>
</dbReference>
<dbReference type="PANTHER" id="PTHR38766:SF1">
    <property type="entry name" value="FLAGELLAR PROTEIN FLIO"/>
    <property type="match status" value="1"/>
</dbReference>
<evidence type="ECO:0000256" key="7">
    <source>
        <dbReference type="RuleBase" id="RU362064"/>
    </source>
</evidence>
<keyword evidence="3 7" id="KW-1133">Transmembrane helix</keyword>
<protein>
    <recommendedName>
        <fullName evidence="7">Flagellar protein</fullName>
    </recommendedName>
</protein>
<evidence type="ECO:0000256" key="1">
    <source>
        <dbReference type="ARBA" id="ARBA00022475"/>
    </source>
</evidence>
<dbReference type="NCBIfam" id="TIGR03500">
    <property type="entry name" value="FliO_TIGR"/>
    <property type="match status" value="1"/>
</dbReference>
<name>A0A0A3Z2M0_9GAMM</name>
<dbReference type="GO" id="GO:0009425">
    <property type="term" value="C:bacterial-type flagellum basal body"/>
    <property type="evidence" value="ECO:0007669"/>
    <property type="project" value="UniProtKB-SubCell"/>
</dbReference>
<dbReference type="GO" id="GO:0005886">
    <property type="term" value="C:plasma membrane"/>
    <property type="evidence" value="ECO:0007669"/>
    <property type="project" value="UniProtKB-SubCell"/>
</dbReference>
<keyword evidence="1 7" id="KW-1003">Cell membrane</keyword>
<organism evidence="8 9">
    <name type="scientific">Erwinia typographi</name>
    <dbReference type="NCBI Taxonomy" id="371042"/>
    <lineage>
        <taxon>Bacteria</taxon>
        <taxon>Pseudomonadati</taxon>
        <taxon>Pseudomonadota</taxon>
        <taxon>Gammaproteobacteria</taxon>
        <taxon>Enterobacterales</taxon>
        <taxon>Erwiniaceae</taxon>
        <taxon>Erwinia</taxon>
    </lineage>
</organism>
<dbReference type="InterPro" id="IPR052205">
    <property type="entry name" value="FliO/MopB"/>
</dbReference>
<dbReference type="GO" id="GO:0044781">
    <property type="term" value="P:bacterial-type flagellum organization"/>
    <property type="evidence" value="ECO:0007669"/>
    <property type="project" value="UniProtKB-UniRule"/>
</dbReference>
<dbReference type="Proteomes" id="UP000030351">
    <property type="component" value="Unassembled WGS sequence"/>
</dbReference>
<dbReference type="AlphaFoldDB" id="A0A0A3Z2M0"/>
<proteinExistence type="inferred from homology"/>
<comment type="caution">
    <text evidence="8">The sequence shown here is derived from an EMBL/GenBank/DDBJ whole genome shotgun (WGS) entry which is preliminary data.</text>
</comment>
<dbReference type="eggNOG" id="COG3190">
    <property type="taxonomic scope" value="Bacteria"/>
</dbReference>